<dbReference type="AlphaFoldDB" id="A0A915JFJ8"/>
<dbReference type="Proteomes" id="UP000887565">
    <property type="component" value="Unplaced"/>
</dbReference>
<organism evidence="1 2">
    <name type="scientific">Romanomermis culicivorax</name>
    <name type="common">Nematode worm</name>
    <dbReference type="NCBI Taxonomy" id="13658"/>
    <lineage>
        <taxon>Eukaryota</taxon>
        <taxon>Metazoa</taxon>
        <taxon>Ecdysozoa</taxon>
        <taxon>Nematoda</taxon>
        <taxon>Enoplea</taxon>
        <taxon>Dorylaimia</taxon>
        <taxon>Mermithida</taxon>
        <taxon>Mermithoidea</taxon>
        <taxon>Mermithidae</taxon>
        <taxon>Romanomermis</taxon>
    </lineage>
</organism>
<accession>A0A915JFJ8</accession>
<evidence type="ECO:0000313" key="2">
    <source>
        <dbReference type="WBParaSite" id="nRc.2.0.1.t25310-RA"/>
    </source>
</evidence>
<proteinExistence type="predicted"/>
<keyword evidence="1" id="KW-1185">Reference proteome</keyword>
<dbReference type="WBParaSite" id="nRc.2.0.1.t25310-RA">
    <property type="protein sequence ID" value="nRc.2.0.1.t25310-RA"/>
    <property type="gene ID" value="nRc.2.0.1.g25310"/>
</dbReference>
<name>A0A915JFJ8_ROMCU</name>
<reference evidence="2" key="1">
    <citation type="submission" date="2022-11" db="UniProtKB">
        <authorList>
            <consortium name="WormBaseParasite"/>
        </authorList>
    </citation>
    <scope>IDENTIFICATION</scope>
</reference>
<evidence type="ECO:0000313" key="1">
    <source>
        <dbReference type="Proteomes" id="UP000887565"/>
    </source>
</evidence>
<sequence>MFEQTHDCSNMALLKLEEHPTLKGCFVFASQHEDVYFVLQKSGKLRAVNGSLTNQSLNVQDLRCFNYKQRTHQKVSFASFIGIL</sequence>
<protein>
    <submittedName>
        <fullName evidence="2">Uncharacterized protein</fullName>
    </submittedName>
</protein>